<evidence type="ECO:0000256" key="4">
    <source>
        <dbReference type="PROSITE-ProRule" id="PRU00965"/>
    </source>
</evidence>
<organism evidence="9 10">
    <name type="scientific">Haemonchus contortus</name>
    <name type="common">Barber pole worm</name>
    <dbReference type="NCBI Taxonomy" id="6289"/>
    <lineage>
        <taxon>Eukaryota</taxon>
        <taxon>Metazoa</taxon>
        <taxon>Ecdysozoa</taxon>
        <taxon>Nematoda</taxon>
        <taxon>Chromadorea</taxon>
        <taxon>Rhabditida</taxon>
        <taxon>Rhabditina</taxon>
        <taxon>Rhabditomorpha</taxon>
        <taxon>Strongyloidea</taxon>
        <taxon>Trichostrongylidae</taxon>
        <taxon>Haemonchus</taxon>
    </lineage>
</organism>
<dbReference type="GO" id="GO:0006357">
    <property type="term" value="P:regulation of transcription by RNA polymerase II"/>
    <property type="evidence" value="ECO:0007669"/>
    <property type="project" value="TreeGrafter"/>
</dbReference>
<dbReference type="PROSITE" id="PS01359">
    <property type="entry name" value="ZF_PHD_1"/>
    <property type="match status" value="1"/>
</dbReference>
<dbReference type="InterPro" id="IPR001965">
    <property type="entry name" value="Znf_PHD"/>
</dbReference>
<dbReference type="PROSITE" id="PS51805">
    <property type="entry name" value="EPHD"/>
    <property type="match status" value="1"/>
</dbReference>
<reference evidence="10" key="1">
    <citation type="submission" date="2020-12" db="UniProtKB">
        <authorList>
            <consortium name="WormBaseParasite"/>
        </authorList>
    </citation>
    <scope>IDENTIFICATION</scope>
    <source>
        <strain evidence="10">MHco3</strain>
    </source>
</reference>
<keyword evidence="3" id="KW-0862">Zinc</keyword>
<dbReference type="Proteomes" id="UP000025227">
    <property type="component" value="Unplaced"/>
</dbReference>
<feature type="domain" description="PHD-type" evidence="6">
    <location>
        <begin position="333"/>
        <end position="383"/>
    </location>
</feature>
<keyword evidence="1" id="KW-0479">Metal-binding</keyword>
<dbReference type="InterPro" id="IPR034732">
    <property type="entry name" value="EPHD"/>
</dbReference>
<keyword evidence="2 4" id="KW-0863">Zinc-finger</keyword>
<feature type="domain" description="CTCHY-type" evidence="7">
    <location>
        <begin position="331"/>
        <end position="403"/>
    </location>
</feature>
<dbReference type="WBParaSite" id="HCON_00071290-00002">
    <property type="protein sequence ID" value="HCON_00071290-00002"/>
    <property type="gene ID" value="HCON_00071290"/>
</dbReference>
<dbReference type="AlphaFoldDB" id="A0A7I4Y9U6"/>
<evidence type="ECO:0000259" key="6">
    <source>
        <dbReference type="PROSITE" id="PS50016"/>
    </source>
</evidence>
<protein>
    <submittedName>
        <fullName evidence="10">Zinc finger domain containing protein</fullName>
    </submittedName>
</protein>
<dbReference type="InterPro" id="IPR019786">
    <property type="entry name" value="Zinc_finger_PHD-type_CS"/>
</dbReference>
<accession>A0A7I4Y9U6</accession>
<evidence type="ECO:0000256" key="2">
    <source>
        <dbReference type="ARBA" id="ARBA00022771"/>
    </source>
</evidence>
<feature type="compositionally biased region" description="Basic residues" evidence="5">
    <location>
        <begin position="615"/>
        <end position="624"/>
    </location>
</feature>
<dbReference type="InterPro" id="IPR019787">
    <property type="entry name" value="Znf_PHD-finger"/>
</dbReference>
<dbReference type="PANTHER" id="PTHR13793:SF160">
    <property type="entry name" value="PHD FINGER PROTEIN RHINOCEROS"/>
    <property type="match status" value="1"/>
</dbReference>
<dbReference type="InterPro" id="IPR013083">
    <property type="entry name" value="Znf_RING/FYVE/PHD"/>
</dbReference>
<dbReference type="CDD" id="cd15492">
    <property type="entry name" value="PHD_BRPF_JADE_like"/>
    <property type="match status" value="1"/>
</dbReference>
<dbReference type="Pfam" id="PF13832">
    <property type="entry name" value="zf-HC5HC2H_2"/>
    <property type="match status" value="1"/>
</dbReference>
<evidence type="ECO:0000256" key="3">
    <source>
        <dbReference type="ARBA" id="ARBA00022833"/>
    </source>
</evidence>
<dbReference type="Pfam" id="PF13831">
    <property type="entry name" value="PHD_2"/>
    <property type="match status" value="1"/>
</dbReference>
<dbReference type="InterPro" id="IPR017921">
    <property type="entry name" value="Znf_CTCHY"/>
</dbReference>
<feature type="compositionally biased region" description="Polar residues" evidence="5">
    <location>
        <begin position="886"/>
        <end position="897"/>
    </location>
</feature>
<evidence type="ECO:0000313" key="10">
    <source>
        <dbReference type="WBParaSite" id="HCON_00071290-00002"/>
    </source>
</evidence>
<evidence type="ECO:0000259" key="8">
    <source>
        <dbReference type="PROSITE" id="PS51805"/>
    </source>
</evidence>
<proteinExistence type="predicted"/>
<evidence type="ECO:0000256" key="5">
    <source>
        <dbReference type="SAM" id="MobiDB-lite"/>
    </source>
</evidence>
<dbReference type="SMART" id="SM00249">
    <property type="entry name" value="PHD"/>
    <property type="match status" value="2"/>
</dbReference>
<dbReference type="InterPro" id="IPR050701">
    <property type="entry name" value="Histone_Mod_Regulator"/>
</dbReference>
<keyword evidence="9" id="KW-1185">Reference proteome</keyword>
<feature type="region of interest" description="Disordered" evidence="5">
    <location>
        <begin position="602"/>
        <end position="636"/>
    </location>
</feature>
<dbReference type="OMA" id="KCKEQRN"/>
<name>A0A7I4Y9U6_HAECO</name>
<dbReference type="OrthoDB" id="20839at2759"/>
<dbReference type="Gene3D" id="3.30.40.10">
    <property type="entry name" value="Zinc/RING finger domain, C3HC4 (zinc finger)"/>
    <property type="match status" value="2"/>
</dbReference>
<feature type="region of interest" description="Disordered" evidence="5">
    <location>
        <begin position="739"/>
        <end position="872"/>
    </location>
</feature>
<dbReference type="GO" id="GO:0008270">
    <property type="term" value="F:zinc ion binding"/>
    <property type="evidence" value="ECO:0007669"/>
    <property type="project" value="UniProtKB-KW"/>
</dbReference>
<feature type="compositionally biased region" description="Basic residues" evidence="5">
    <location>
        <begin position="905"/>
        <end position="920"/>
    </location>
</feature>
<dbReference type="PROSITE" id="PS51270">
    <property type="entry name" value="ZF_CTCHY"/>
    <property type="match status" value="1"/>
</dbReference>
<feature type="domain" description="PHD-type" evidence="8">
    <location>
        <begin position="387"/>
        <end position="501"/>
    </location>
</feature>
<evidence type="ECO:0000313" key="9">
    <source>
        <dbReference type="Proteomes" id="UP000025227"/>
    </source>
</evidence>
<dbReference type="InterPro" id="IPR011011">
    <property type="entry name" value="Znf_FYVE_PHD"/>
</dbReference>
<evidence type="ECO:0000256" key="1">
    <source>
        <dbReference type="ARBA" id="ARBA00022723"/>
    </source>
</evidence>
<sequence>MTPAAPFEALLPKARFRNLQQRAFGSASATVNGIKKASRMKIENKGSLQSLCQGMESCEEVDDHSPRRGHFFHRPNSNDGTPSTSRCFGDSHIEVSDEDHDACSSRREHVKKAEAVGSKGRREIKIDEHYMKEECIDSILDDRYPFLDGNNHRNYYIIRSDGRLAEVFRTDLFDRLRKGIGANEESDDDDVPGNGLARMTDRWRAEWSNGIQIPLRAVNPNPAEVRKAVVKRMSSKLSRILRKRQEVIREFLANPYDPIRTTPLRLYECTILDELWVKLYNEQQMRNGSTQLSMEVFLQVMNSFEVECYKNIHRKLLEPLHSPSSRLEDGDEEAACDICLAVDSEPDDEMVFCDGCNLCVHMSCYGLQELPPDEWLCMKCRLCFGRNPPCVLCPTIGGALKCTDTNQWAHVVCALWIPECRFGDFEKREPVTRLHEIKEERWTAKCSICDTRQGACIKCSVDSCLSSFHATCALRSGLEMRIEQDPVDDRIHMISLCPKHRSAKPFKKDVDEACEPSQAASDDETTGHDGFSPLAKLEQSCYEFVDPAATAAELKVDLVQVQEVFAYWVKKRLHLNKGRPLIENLQDEIKVVEPEPPRLELPAYNESNVSPPVQVKRKRGRPRKNPVEPGATVSVTENKPDDLEKLHAKQRLEHSLVQGRHLLDLVVRKCKEQRNYLNAHMGALLLITEHLSKPLPLSHRKDKYLNDTLQSICLKEVIDEGERRADEICGLSELVTSRCDQRQSSESTPVSSSSSESYHPPTLRHSSSAMQKIHAGNNPLPSSDSVPCRSRPNLKKNPKRSVNTRQPSDDSDDFEEQSRNRRKSLRSSDKPVENGIGEVLSRTRDLEAGPINENRIESSSHTPTTHHRNEKVVVMDPNAASMISTADEQGDTSISHDTSVEIKHPSSKGSRRQSRLRHRSDSKAAANSPKSPSPKRQRSTQAIDTKLRLLKSLNLKNANKDFKNRSTLLHSSHTPFHRKPFIHGTSYKQKHEQAVPRFLLHSRS</sequence>
<dbReference type="PANTHER" id="PTHR13793">
    <property type="entry name" value="PHD FINGER PROTEINS"/>
    <property type="match status" value="1"/>
</dbReference>
<evidence type="ECO:0000259" key="7">
    <source>
        <dbReference type="PROSITE" id="PS51270"/>
    </source>
</evidence>
<feature type="compositionally biased region" description="Low complexity" evidence="5">
    <location>
        <begin position="744"/>
        <end position="757"/>
    </location>
</feature>
<dbReference type="SUPFAM" id="SSF57903">
    <property type="entry name" value="FYVE/PHD zinc finger"/>
    <property type="match status" value="1"/>
</dbReference>
<feature type="region of interest" description="Disordered" evidence="5">
    <location>
        <begin position="886"/>
        <end position="943"/>
    </location>
</feature>
<dbReference type="PROSITE" id="PS50016">
    <property type="entry name" value="ZF_PHD_2"/>
    <property type="match status" value="1"/>
</dbReference>